<reference evidence="2" key="5">
    <citation type="journal article" date="2021" name="G3 (Bethesda)">
        <title>Aegilops tauschii genome assembly Aet v5.0 features greater sequence contiguity and improved annotation.</title>
        <authorList>
            <person name="Wang L."/>
            <person name="Zhu T."/>
            <person name="Rodriguez J.C."/>
            <person name="Deal K.R."/>
            <person name="Dubcovsky J."/>
            <person name="McGuire P.E."/>
            <person name="Lux T."/>
            <person name="Spannagl M."/>
            <person name="Mayer K.F.X."/>
            <person name="Baldrich P."/>
            <person name="Meyers B.C."/>
            <person name="Huo N."/>
            <person name="Gu Y.Q."/>
            <person name="Zhou H."/>
            <person name="Devos K.M."/>
            <person name="Bennetzen J.L."/>
            <person name="Unver T."/>
            <person name="Budak H."/>
            <person name="Gulick P.J."/>
            <person name="Galiba G."/>
            <person name="Kalapos B."/>
            <person name="Nelson D.R."/>
            <person name="Li P."/>
            <person name="You F.M."/>
            <person name="Luo M.C."/>
            <person name="Dvorak J."/>
        </authorList>
    </citation>
    <scope>NUCLEOTIDE SEQUENCE [LARGE SCALE GENOMIC DNA]</scope>
    <source>
        <strain evidence="2">cv. AL8/78</strain>
    </source>
</reference>
<reference evidence="3" key="2">
    <citation type="journal article" date="2017" name="Nat. Plants">
        <title>The Aegilops tauschii genome reveals multiple impacts of transposons.</title>
        <authorList>
            <person name="Zhao G."/>
            <person name="Zou C."/>
            <person name="Li K."/>
            <person name="Wang K."/>
            <person name="Li T."/>
            <person name="Gao L."/>
            <person name="Zhang X."/>
            <person name="Wang H."/>
            <person name="Yang Z."/>
            <person name="Liu X."/>
            <person name="Jiang W."/>
            <person name="Mao L."/>
            <person name="Kong X."/>
            <person name="Jiao Y."/>
            <person name="Jia J."/>
        </authorList>
    </citation>
    <scope>NUCLEOTIDE SEQUENCE [LARGE SCALE GENOMIC DNA]</scope>
    <source>
        <strain evidence="3">cv. AL8/78</strain>
    </source>
</reference>
<protein>
    <submittedName>
        <fullName evidence="2">Uncharacterized protein</fullName>
    </submittedName>
</protein>
<proteinExistence type="predicted"/>
<dbReference type="Proteomes" id="UP000015105">
    <property type="component" value="Chromosome 2D"/>
</dbReference>
<sequence>GGTRGGLAREPAGPRLLRPESLASRCPPARARIQGRHAQRSRFLPTPRPPRPQPPAAVPNPARSCVPRSNPSVYNLRFASRVHEFCGYGDYHVLRGLNRNRDLPK</sequence>
<dbReference type="AlphaFoldDB" id="A0A453D6Q7"/>
<reference evidence="2" key="4">
    <citation type="submission" date="2019-03" db="UniProtKB">
        <authorList>
            <consortium name="EnsemblPlants"/>
        </authorList>
    </citation>
    <scope>IDENTIFICATION</scope>
</reference>
<feature type="compositionally biased region" description="Pro residues" evidence="1">
    <location>
        <begin position="46"/>
        <end position="58"/>
    </location>
</feature>
<evidence type="ECO:0000313" key="2">
    <source>
        <dbReference type="EnsemblPlants" id="AET2Gv21109700.2"/>
    </source>
</evidence>
<evidence type="ECO:0000256" key="1">
    <source>
        <dbReference type="SAM" id="MobiDB-lite"/>
    </source>
</evidence>
<organism evidence="2 3">
    <name type="scientific">Aegilops tauschii subsp. strangulata</name>
    <name type="common">Goatgrass</name>
    <dbReference type="NCBI Taxonomy" id="200361"/>
    <lineage>
        <taxon>Eukaryota</taxon>
        <taxon>Viridiplantae</taxon>
        <taxon>Streptophyta</taxon>
        <taxon>Embryophyta</taxon>
        <taxon>Tracheophyta</taxon>
        <taxon>Spermatophyta</taxon>
        <taxon>Magnoliopsida</taxon>
        <taxon>Liliopsida</taxon>
        <taxon>Poales</taxon>
        <taxon>Poaceae</taxon>
        <taxon>BOP clade</taxon>
        <taxon>Pooideae</taxon>
        <taxon>Triticodae</taxon>
        <taxon>Triticeae</taxon>
        <taxon>Triticinae</taxon>
        <taxon>Aegilops</taxon>
    </lineage>
</organism>
<dbReference type="Gramene" id="AET2Gv21109700.2">
    <property type="protein sequence ID" value="AET2Gv21109700.2"/>
    <property type="gene ID" value="AET2Gv21109700"/>
</dbReference>
<dbReference type="EnsemblPlants" id="AET2Gv21109700.2">
    <property type="protein sequence ID" value="AET2Gv21109700.2"/>
    <property type="gene ID" value="AET2Gv21109700"/>
</dbReference>
<evidence type="ECO:0000313" key="3">
    <source>
        <dbReference type="Proteomes" id="UP000015105"/>
    </source>
</evidence>
<name>A0A453D6Q7_AEGTS</name>
<feature type="region of interest" description="Disordered" evidence="1">
    <location>
        <begin position="1"/>
        <end position="70"/>
    </location>
</feature>
<keyword evidence="3" id="KW-1185">Reference proteome</keyword>
<reference evidence="2" key="3">
    <citation type="journal article" date="2017" name="Nature">
        <title>Genome sequence of the progenitor of the wheat D genome Aegilops tauschii.</title>
        <authorList>
            <person name="Luo M.C."/>
            <person name="Gu Y.Q."/>
            <person name="Puiu D."/>
            <person name="Wang H."/>
            <person name="Twardziok S.O."/>
            <person name="Deal K.R."/>
            <person name="Huo N."/>
            <person name="Zhu T."/>
            <person name="Wang L."/>
            <person name="Wang Y."/>
            <person name="McGuire P.E."/>
            <person name="Liu S."/>
            <person name="Long H."/>
            <person name="Ramasamy R.K."/>
            <person name="Rodriguez J.C."/>
            <person name="Van S.L."/>
            <person name="Yuan L."/>
            <person name="Wang Z."/>
            <person name="Xia Z."/>
            <person name="Xiao L."/>
            <person name="Anderson O.D."/>
            <person name="Ouyang S."/>
            <person name="Liang Y."/>
            <person name="Zimin A.V."/>
            <person name="Pertea G."/>
            <person name="Qi P."/>
            <person name="Bennetzen J.L."/>
            <person name="Dai X."/>
            <person name="Dawson M.W."/>
            <person name="Muller H.G."/>
            <person name="Kugler K."/>
            <person name="Rivarola-Duarte L."/>
            <person name="Spannagl M."/>
            <person name="Mayer K.F.X."/>
            <person name="Lu F.H."/>
            <person name="Bevan M.W."/>
            <person name="Leroy P."/>
            <person name="Li P."/>
            <person name="You F.M."/>
            <person name="Sun Q."/>
            <person name="Liu Z."/>
            <person name="Lyons E."/>
            <person name="Wicker T."/>
            <person name="Salzberg S.L."/>
            <person name="Devos K.M."/>
            <person name="Dvorak J."/>
        </authorList>
    </citation>
    <scope>NUCLEOTIDE SEQUENCE [LARGE SCALE GENOMIC DNA]</scope>
    <source>
        <strain evidence="2">cv. AL8/78</strain>
    </source>
</reference>
<accession>A0A453D6Q7</accession>
<reference evidence="3" key="1">
    <citation type="journal article" date="2014" name="Science">
        <title>Ancient hybridizations among the ancestral genomes of bread wheat.</title>
        <authorList>
            <consortium name="International Wheat Genome Sequencing Consortium,"/>
            <person name="Marcussen T."/>
            <person name="Sandve S.R."/>
            <person name="Heier L."/>
            <person name="Spannagl M."/>
            <person name="Pfeifer M."/>
            <person name="Jakobsen K.S."/>
            <person name="Wulff B.B."/>
            <person name="Steuernagel B."/>
            <person name="Mayer K.F."/>
            <person name="Olsen O.A."/>
        </authorList>
    </citation>
    <scope>NUCLEOTIDE SEQUENCE [LARGE SCALE GENOMIC DNA]</scope>
    <source>
        <strain evidence="3">cv. AL8/78</strain>
    </source>
</reference>